<dbReference type="RefSeq" id="WP_008482966.1">
    <property type="nucleotide sequence ID" value="NZ_AMRI01000004.1"/>
</dbReference>
<protein>
    <submittedName>
        <fullName evidence="1">Uncharacterized protein</fullName>
    </submittedName>
</protein>
<gene>
    <name evidence="1" type="ORF">B3C1_03550</name>
</gene>
<evidence type="ECO:0000313" key="2">
    <source>
        <dbReference type="Proteomes" id="UP000006755"/>
    </source>
</evidence>
<name>K2JQ72_9GAMM</name>
<dbReference type="STRING" id="745411.B3C1_03550"/>
<dbReference type="AlphaFoldDB" id="K2JQ72"/>
<dbReference type="Proteomes" id="UP000006755">
    <property type="component" value="Unassembled WGS sequence"/>
</dbReference>
<reference evidence="1 2" key="1">
    <citation type="journal article" date="2012" name="J. Bacteriol.">
        <title>Genome Sequence of Gallaecimonas xiamenensis Type Strain 3-C-1.</title>
        <authorList>
            <person name="Lai Q."/>
            <person name="Wang L."/>
            <person name="Wang W."/>
            <person name="Shao Z."/>
        </authorList>
    </citation>
    <scope>NUCLEOTIDE SEQUENCE [LARGE SCALE GENOMIC DNA]</scope>
    <source>
        <strain evidence="1 2">3-C-1</strain>
    </source>
</reference>
<accession>K2JQ72</accession>
<dbReference type="OrthoDB" id="6120238at2"/>
<organism evidence="1 2">
    <name type="scientific">Gallaecimonas xiamenensis 3-C-1</name>
    <dbReference type="NCBI Taxonomy" id="745411"/>
    <lineage>
        <taxon>Bacteria</taxon>
        <taxon>Pseudomonadati</taxon>
        <taxon>Pseudomonadota</taxon>
        <taxon>Gammaproteobacteria</taxon>
        <taxon>Enterobacterales</taxon>
        <taxon>Gallaecimonadaceae</taxon>
        <taxon>Gallaecimonas</taxon>
    </lineage>
</organism>
<sequence length="75" mass="8480">MLKKKLTLHLDALLVIGLLFLASIAFNVCQQRQVHRLTEENLKLQWQATVDKLNLESQQATIDRLAGQQGTKKAP</sequence>
<dbReference type="eggNOG" id="ENOG5033GUI">
    <property type="taxonomic scope" value="Bacteria"/>
</dbReference>
<keyword evidence="2" id="KW-1185">Reference proteome</keyword>
<dbReference type="EMBL" id="AMRI01000004">
    <property type="protein sequence ID" value="EKE76637.1"/>
    <property type="molecule type" value="Genomic_DNA"/>
</dbReference>
<comment type="caution">
    <text evidence="1">The sequence shown here is derived from an EMBL/GenBank/DDBJ whole genome shotgun (WGS) entry which is preliminary data.</text>
</comment>
<proteinExistence type="predicted"/>
<evidence type="ECO:0000313" key="1">
    <source>
        <dbReference type="EMBL" id="EKE76637.1"/>
    </source>
</evidence>